<keyword evidence="1" id="KW-0472">Membrane</keyword>
<evidence type="ECO:0000313" key="2">
    <source>
        <dbReference type="EMBL" id="KAF8911124.1"/>
    </source>
</evidence>
<evidence type="ECO:0000313" key="3">
    <source>
        <dbReference type="Proteomes" id="UP000724874"/>
    </source>
</evidence>
<dbReference type="Proteomes" id="UP000724874">
    <property type="component" value="Unassembled WGS sequence"/>
</dbReference>
<keyword evidence="1" id="KW-1133">Transmembrane helix</keyword>
<comment type="caution">
    <text evidence="2">The sequence shown here is derived from an EMBL/GenBank/DDBJ whole genome shotgun (WGS) entry which is preliminary data.</text>
</comment>
<accession>A0A9P5NYQ3</accession>
<dbReference type="EMBL" id="JADNYJ010000005">
    <property type="protein sequence ID" value="KAF8911124.1"/>
    <property type="molecule type" value="Genomic_DNA"/>
</dbReference>
<feature type="transmembrane region" description="Helical" evidence="1">
    <location>
        <begin position="5"/>
        <end position="21"/>
    </location>
</feature>
<evidence type="ECO:0000256" key="1">
    <source>
        <dbReference type="SAM" id="Phobius"/>
    </source>
</evidence>
<protein>
    <submittedName>
        <fullName evidence="2">Uncharacterized protein</fullName>
    </submittedName>
</protein>
<keyword evidence="3" id="KW-1185">Reference proteome</keyword>
<proteinExistence type="predicted"/>
<reference evidence="2" key="1">
    <citation type="submission" date="2020-11" db="EMBL/GenBank/DDBJ databases">
        <authorList>
            <consortium name="DOE Joint Genome Institute"/>
            <person name="Ahrendt S."/>
            <person name="Riley R."/>
            <person name="Andreopoulos W."/>
            <person name="LaButti K."/>
            <person name="Pangilinan J."/>
            <person name="Ruiz-duenas F.J."/>
            <person name="Barrasa J.M."/>
            <person name="Sanchez-Garcia M."/>
            <person name="Camarero S."/>
            <person name="Miyauchi S."/>
            <person name="Serrano A."/>
            <person name="Linde D."/>
            <person name="Babiker R."/>
            <person name="Drula E."/>
            <person name="Ayuso-Fernandez I."/>
            <person name="Pacheco R."/>
            <person name="Padilla G."/>
            <person name="Ferreira P."/>
            <person name="Barriuso J."/>
            <person name="Kellner H."/>
            <person name="Castanera R."/>
            <person name="Alfaro M."/>
            <person name="Ramirez L."/>
            <person name="Pisabarro A.G."/>
            <person name="Kuo A."/>
            <person name="Tritt A."/>
            <person name="Lipzen A."/>
            <person name="He G."/>
            <person name="Yan M."/>
            <person name="Ng V."/>
            <person name="Cullen D."/>
            <person name="Martin F."/>
            <person name="Rosso M.-N."/>
            <person name="Henrissat B."/>
            <person name="Hibbett D."/>
            <person name="Martinez A.T."/>
            <person name="Grigoriev I.V."/>
        </authorList>
    </citation>
    <scope>NUCLEOTIDE SEQUENCE</scope>
    <source>
        <strain evidence="2">AH 44721</strain>
    </source>
</reference>
<gene>
    <name evidence="2" type="ORF">CPB84DRAFT_1763377</name>
</gene>
<dbReference type="AlphaFoldDB" id="A0A9P5NYQ3"/>
<sequence>MTQFSFYLLVYTCACALSLYLDVNEALLSLHSFIHLLVVYLSSVFAPSSFTSFLLLLFGPLSAIHPRPVLVY</sequence>
<keyword evidence="1" id="KW-0812">Transmembrane</keyword>
<organism evidence="2 3">
    <name type="scientific">Gymnopilus junonius</name>
    <name type="common">Spectacular rustgill mushroom</name>
    <name type="synonym">Gymnopilus spectabilis subsp. junonius</name>
    <dbReference type="NCBI Taxonomy" id="109634"/>
    <lineage>
        <taxon>Eukaryota</taxon>
        <taxon>Fungi</taxon>
        <taxon>Dikarya</taxon>
        <taxon>Basidiomycota</taxon>
        <taxon>Agaricomycotina</taxon>
        <taxon>Agaricomycetes</taxon>
        <taxon>Agaricomycetidae</taxon>
        <taxon>Agaricales</taxon>
        <taxon>Agaricineae</taxon>
        <taxon>Hymenogastraceae</taxon>
        <taxon>Gymnopilus</taxon>
    </lineage>
</organism>
<name>A0A9P5NYQ3_GYMJU</name>
<feature type="transmembrane region" description="Helical" evidence="1">
    <location>
        <begin position="33"/>
        <end position="58"/>
    </location>
</feature>